<feature type="signal peptide" evidence="1">
    <location>
        <begin position="1"/>
        <end position="28"/>
    </location>
</feature>
<reference evidence="2 3" key="1">
    <citation type="journal article" date="2018" name="ISME J.">
        <title>Endosymbiont genomes yield clues of tubeworm success.</title>
        <authorList>
            <person name="Li Y."/>
            <person name="Liles M.R."/>
            <person name="Halanych K.M."/>
        </authorList>
    </citation>
    <scope>NUCLEOTIDE SEQUENCE [LARGE SCALE GENOMIC DNA]</scope>
    <source>
        <strain evidence="2">A1422</strain>
    </source>
</reference>
<sequence>MSKQKLIIYSAMLAIGSSSLTIVPSAHAFNMGNMMNPSKWMNNNNRDRYYDDDYYYDRGRYGYGGPYGGYGGYPGYGYGAPGYQPAPPPLPQ</sequence>
<evidence type="ECO:0008006" key="4">
    <source>
        <dbReference type="Google" id="ProtNLM"/>
    </source>
</evidence>
<evidence type="ECO:0000313" key="3">
    <source>
        <dbReference type="Proteomes" id="UP000255508"/>
    </source>
</evidence>
<dbReference type="Proteomes" id="UP000255508">
    <property type="component" value="Unassembled WGS sequence"/>
</dbReference>
<gene>
    <name evidence="2" type="ORF">DIZ79_17770</name>
</gene>
<organism evidence="2 3">
    <name type="scientific">endosymbiont of Lamellibrachia luymesi</name>
    <dbReference type="NCBI Taxonomy" id="2200907"/>
    <lineage>
        <taxon>Bacteria</taxon>
        <taxon>Pseudomonadati</taxon>
        <taxon>Pseudomonadota</taxon>
        <taxon>Gammaproteobacteria</taxon>
        <taxon>sulfur-oxidizing symbionts</taxon>
    </lineage>
</organism>
<comment type="caution">
    <text evidence="2">The sequence shown here is derived from an EMBL/GenBank/DDBJ whole genome shotgun (WGS) entry which is preliminary data.</text>
</comment>
<evidence type="ECO:0000313" key="2">
    <source>
        <dbReference type="EMBL" id="RDH83413.1"/>
    </source>
</evidence>
<protein>
    <recommendedName>
        <fullName evidence="4">Sulfur globule protein CV1</fullName>
    </recommendedName>
</protein>
<accession>A0A370DEY7</accession>
<name>A0A370DEY7_9GAMM</name>
<dbReference type="AlphaFoldDB" id="A0A370DEY7"/>
<feature type="chain" id="PRO_5016686780" description="Sulfur globule protein CV1" evidence="1">
    <location>
        <begin position="29"/>
        <end position="92"/>
    </location>
</feature>
<evidence type="ECO:0000256" key="1">
    <source>
        <dbReference type="SAM" id="SignalP"/>
    </source>
</evidence>
<dbReference type="EMBL" id="QFXD01000320">
    <property type="protein sequence ID" value="RDH83413.1"/>
    <property type="molecule type" value="Genomic_DNA"/>
</dbReference>
<proteinExistence type="predicted"/>
<keyword evidence="1" id="KW-0732">Signal</keyword>